<dbReference type="FunFam" id="1.10.1200.10:FF:000016">
    <property type="entry name" value="Non-ribosomal peptide synthase"/>
    <property type="match status" value="1"/>
</dbReference>
<evidence type="ECO:0000313" key="4">
    <source>
        <dbReference type="EMBL" id="PHM67709.1"/>
    </source>
</evidence>
<dbReference type="SUPFAM" id="SSF56801">
    <property type="entry name" value="Acetyl-CoA synthetase-like"/>
    <property type="match status" value="1"/>
</dbReference>
<dbReference type="InterPro" id="IPR006162">
    <property type="entry name" value="Ppantetheine_attach_site"/>
</dbReference>
<evidence type="ECO:0000259" key="3">
    <source>
        <dbReference type="PROSITE" id="PS50075"/>
    </source>
</evidence>
<keyword evidence="2" id="KW-0597">Phosphoprotein</keyword>
<dbReference type="Gene3D" id="3.30.300.30">
    <property type="match status" value="1"/>
</dbReference>
<dbReference type="InterPro" id="IPR045851">
    <property type="entry name" value="AMP-bd_C_sf"/>
</dbReference>
<dbReference type="PANTHER" id="PTHR45527">
    <property type="entry name" value="NONRIBOSOMAL PEPTIDE SYNTHETASE"/>
    <property type="match status" value="1"/>
</dbReference>
<sequence>MPAALREQLSQHLADYMLPSAFVTLETFPLTPNGKLDRKALPAPDVSAVVTQGYVPPQGKIETELAQIWQDLLGLERISRHDHFFELGGHSLMVTRLITRIQNQFLVNISLSALFASPTLVEQGNVILSLQMKAVGENQLESIQDDLDSLSAEELMAILDGKNARGGSK</sequence>
<dbReference type="PROSITE" id="PS00012">
    <property type="entry name" value="PHOSPHOPANTETHEINE"/>
    <property type="match status" value="1"/>
</dbReference>
<feature type="domain" description="Carrier" evidence="3">
    <location>
        <begin position="56"/>
        <end position="131"/>
    </location>
</feature>
<dbReference type="Gene3D" id="1.10.1200.10">
    <property type="entry name" value="ACP-like"/>
    <property type="match status" value="1"/>
</dbReference>
<keyword evidence="1" id="KW-0596">Phosphopantetheine</keyword>
<organism evidence="4 5">
    <name type="scientific">Xenorhabdus kozodoii</name>
    <dbReference type="NCBI Taxonomy" id="351676"/>
    <lineage>
        <taxon>Bacteria</taxon>
        <taxon>Pseudomonadati</taxon>
        <taxon>Pseudomonadota</taxon>
        <taxon>Gammaproteobacteria</taxon>
        <taxon>Enterobacterales</taxon>
        <taxon>Morganellaceae</taxon>
        <taxon>Xenorhabdus</taxon>
    </lineage>
</organism>
<proteinExistence type="predicted"/>
<dbReference type="InterPro" id="IPR036736">
    <property type="entry name" value="ACP-like_sf"/>
</dbReference>
<name>A0A2D0KW90_9GAMM</name>
<gene>
    <name evidence="4" type="ORF">Xkoz_03803</name>
</gene>
<keyword evidence="5" id="KW-1185">Reference proteome</keyword>
<dbReference type="Pfam" id="PF00550">
    <property type="entry name" value="PP-binding"/>
    <property type="match status" value="1"/>
</dbReference>
<evidence type="ECO:0000256" key="1">
    <source>
        <dbReference type="ARBA" id="ARBA00022450"/>
    </source>
</evidence>
<dbReference type="GO" id="GO:0044550">
    <property type="term" value="P:secondary metabolite biosynthetic process"/>
    <property type="evidence" value="ECO:0007669"/>
    <property type="project" value="TreeGrafter"/>
</dbReference>
<dbReference type="AlphaFoldDB" id="A0A2D0KW90"/>
<protein>
    <submittedName>
        <fullName evidence="4">Amino acid adenylation</fullName>
    </submittedName>
</protein>
<dbReference type="InterPro" id="IPR009081">
    <property type="entry name" value="PP-bd_ACP"/>
</dbReference>
<dbReference type="GO" id="GO:0072330">
    <property type="term" value="P:monocarboxylic acid biosynthetic process"/>
    <property type="evidence" value="ECO:0007669"/>
    <property type="project" value="UniProtKB-ARBA"/>
</dbReference>
<dbReference type="GO" id="GO:0043041">
    <property type="term" value="P:amino acid activation for nonribosomal peptide biosynthetic process"/>
    <property type="evidence" value="ECO:0007669"/>
    <property type="project" value="TreeGrafter"/>
</dbReference>
<dbReference type="GO" id="GO:0031177">
    <property type="term" value="F:phosphopantetheine binding"/>
    <property type="evidence" value="ECO:0007669"/>
    <property type="project" value="TreeGrafter"/>
</dbReference>
<dbReference type="PANTHER" id="PTHR45527:SF14">
    <property type="entry name" value="PLIPASTATIN SYNTHASE SUBUNIT B"/>
    <property type="match status" value="1"/>
</dbReference>
<accession>A0A2D0KW90</accession>
<dbReference type="EMBL" id="NJCX01000063">
    <property type="protein sequence ID" value="PHM67709.1"/>
    <property type="molecule type" value="Genomic_DNA"/>
</dbReference>
<dbReference type="Proteomes" id="UP000221101">
    <property type="component" value="Unassembled WGS sequence"/>
</dbReference>
<comment type="caution">
    <text evidence="4">The sequence shown here is derived from an EMBL/GenBank/DDBJ whole genome shotgun (WGS) entry which is preliminary data.</text>
</comment>
<reference evidence="4 5" key="1">
    <citation type="journal article" date="2017" name="Nat. Microbiol.">
        <title>Natural product diversity associated with the nematode symbionts Photorhabdus and Xenorhabdus.</title>
        <authorList>
            <person name="Tobias N.J."/>
            <person name="Wolff H."/>
            <person name="Djahanschiri B."/>
            <person name="Grundmann F."/>
            <person name="Kronenwerth M."/>
            <person name="Shi Y.M."/>
            <person name="Simonyi S."/>
            <person name="Grun P."/>
            <person name="Shapiro-Ilan D."/>
            <person name="Pidot S.J."/>
            <person name="Stinear T.P."/>
            <person name="Ebersberger I."/>
            <person name="Bode H.B."/>
        </authorList>
    </citation>
    <scope>NUCLEOTIDE SEQUENCE [LARGE SCALE GENOMIC DNA]</scope>
    <source>
        <strain evidence="4 5">DSM 17907</strain>
    </source>
</reference>
<evidence type="ECO:0000256" key="2">
    <source>
        <dbReference type="ARBA" id="ARBA00022553"/>
    </source>
</evidence>
<dbReference type="SUPFAM" id="SSF47336">
    <property type="entry name" value="ACP-like"/>
    <property type="match status" value="1"/>
</dbReference>
<evidence type="ECO:0000313" key="5">
    <source>
        <dbReference type="Proteomes" id="UP000221101"/>
    </source>
</evidence>
<dbReference type="GO" id="GO:0005829">
    <property type="term" value="C:cytosol"/>
    <property type="evidence" value="ECO:0007669"/>
    <property type="project" value="TreeGrafter"/>
</dbReference>
<dbReference type="PROSITE" id="PS50075">
    <property type="entry name" value="CARRIER"/>
    <property type="match status" value="1"/>
</dbReference>